<organism evidence="1 2">
    <name type="scientific">Centaurea solstitialis</name>
    <name type="common">yellow star-thistle</name>
    <dbReference type="NCBI Taxonomy" id="347529"/>
    <lineage>
        <taxon>Eukaryota</taxon>
        <taxon>Viridiplantae</taxon>
        <taxon>Streptophyta</taxon>
        <taxon>Embryophyta</taxon>
        <taxon>Tracheophyta</taxon>
        <taxon>Spermatophyta</taxon>
        <taxon>Magnoliopsida</taxon>
        <taxon>eudicotyledons</taxon>
        <taxon>Gunneridae</taxon>
        <taxon>Pentapetalae</taxon>
        <taxon>asterids</taxon>
        <taxon>campanulids</taxon>
        <taxon>Asterales</taxon>
        <taxon>Asteraceae</taxon>
        <taxon>Carduoideae</taxon>
        <taxon>Cardueae</taxon>
        <taxon>Centaureinae</taxon>
        <taxon>Centaurea</taxon>
    </lineage>
</organism>
<evidence type="ECO:0008006" key="3">
    <source>
        <dbReference type="Google" id="ProtNLM"/>
    </source>
</evidence>
<proteinExistence type="predicted"/>
<evidence type="ECO:0000313" key="2">
    <source>
        <dbReference type="Proteomes" id="UP001172457"/>
    </source>
</evidence>
<dbReference type="Proteomes" id="UP001172457">
    <property type="component" value="Chromosome 4"/>
</dbReference>
<name>A0AA38SZG9_9ASTR</name>
<evidence type="ECO:0000313" key="1">
    <source>
        <dbReference type="EMBL" id="KAJ9551624.1"/>
    </source>
</evidence>
<comment type="caution">
    <text evidence="1">The sequence shown here is derived from an EMBL/GenBank/DDBJ whole genome shotgun (WGS) entry which is preliminary data.</text>
</comment>
<gene>
    <name evidence="1" type="ORF">OSB04_015669</name>
</gene>
<dbReference type="AlphaFoldDB" id="A0AA38SZG9"/>
<sequence>MALSSCEAEYMAACAASCQAIWLRDLLGEITGSKMQEVIIRVDNTSAIALVKNPVFHGRSKHIKSRYHYIRERVEEKEILVEHISGKEQRADILTKALAKIKFVEMRKLLGVEDLSISIRKLRG</sequence>
<keyword evidence="2" id="KW-1185">Reference proteome</keyword>
<accession>A0AA38SZG9</accession>
<dbReference type="PANTHER" id="PTHR11439">
    <property type="entry name" value="GAG-POL-RELATED RETROTRANSPOSON"/>
    <property type="match status" value="1"/>
</dbReference>
<dbReference type="CDD" id="cd09272">
    <property type="entry name" value="RNase_HI_RT_Ty1"/>
    <property type="match status" value="1"/>
</dbReference>
<protein>
    <recommendedName>
        <fullName evidence="3">Retrovirus-related Pol polyprotein from transposon TNT 1-94</fullName>
    </recommendedName>
</protein>
<dbReference type="EMBL" id="JARYMX010000004">
    <property type="protein sequence ID" value="KAJ9551624.1"/>
    <property type="molecule type" value="Genomic_DNA"/>
</dbReference>
<reference evidence="1" key="1">
    <citation type="submission" date="2023-03" db="EMBL/GenBank/DDBJ databases">
        <title>Chromosome-scale reference genome and RAD-based genetic map of yellow starthistle (Centaurea solstitialis) reveal putative structural variation and QTLs associated with invader traits.</title>
        <authorList>
            <person name="Reatini B."/>
            <person name="Cang F.A."/>
            <person name="Jiang Q."/>
            <person name="Mckibben M.T.W."/>
            <person name="Barker M.S."/>
            <person name="Rieseberg L.H."/>
            <person name="Dlugosch K.M."/>
        </authorList>
    </citation>
    <scope>NUCLEOTIDE SEQUENCE</scope>
    <source>
        <strain evidence="1">CAN-66</strain>
        <tissue evidence="1">Leaf</tissue>
    </source>
</reference>
<dbReference type="PANTHER" id="PTHR11439:SF483">
    <property type="entry name" value="PEPTIDE SYNTHASE GLIP-LIKE, PUTATIVE (AFU_ORTHOLOGUE AFUA_3G12920)-RELATED"/>
    <property type="match status" value="1"/>
</dbReference>